<evidence type="ECO:0000259" key="1">
    <source>
        <dbReference type="PROSITE" id="PS50995"/>
    </source>
</evidence>
<accession>A0A101KML3</accession>
<feature type="domain" description="HTH marR-type" evidence="1">
    <location>
        <begin position="10"/>
        <end position="148"/>
    </location>
</feature>
<sequence>MEDVLRSLGFLCLGSRLKRIGEQLQADTQRVLDRLDVRIQSSQYPLLAALDRLGPLPVGELAQSLGIAQPGVTRSVSLLTELGLVEVTQSNDDQRRRIVSLSRNGQRLMDTAKRDVWPRIEDAVAELCADLSGPLLGQLAAIEDRLAAIPLDRRAEKARAVASKAIAP</sequence>
<protein>
    <submittedName>
        <fullName evidence="2">MarR family transcriptional regulator</fullName>
    </submittedName>
</protein>
<dbReference type="InterPro" id="IPR036390">
    <property type="entry name" value="WH_DNA-bd_sf"/>
</dbReference>
<dbReference type="EMBL" id="LPWA01000160">
    <property type="protein sequence ID" value="KUM23607.1"/>
    <property type="molecule type" value="Genomic_DNA"/>
</dbReference>
<evidence type="ECO:0000313" key="3">
    <source>
        <dbReference type="Proteomes" id="UP000053176"/>
    </source>
</evidence>
<dbReference type="SUPFAM" id="SSF46785">
    <property type="entry name" value="Winged helix' DNA-binding domain"/>
    <property type="match status" value="1"/>
</dbReference>
<dbReference type="GO" id="GO:0006950">
    <property type="term" value="P:response to stress"/>
    <property type="evidence" value="ECO:0007669"/>
    <property type="project" value="TreeGrafter"/>
</dbReference>
<dbReference type="InterPro" id="IPR036388">
    <property type="entry name" value="WH-like_DNA-bd_sf"/>
</dbReference>
<dbReference type="InterPro" id="IPR039422">
    <property type="entry name" value="MarR/SlyA-like"/>
</dbReference>
<dbReference type="PANTHER" id="PTHR33164">
    <property type="entry name" value="TRANSCRIPTIONAL REGULATOR, MARR FAMILY"/>
    <property type="match status" value="1"/>
</dbReference>
<reference evidence="2 3" key="1">
    <citation type="submission" date="2015-12" db="EMBL/GenBank/DDBJ databases">
        <title>Draft genome sequence of Mesorhizobium sp. UFLA 01-765, a multitolerant efficient symbiont and plant-growth promoting strain isolated from Zn-mining soil using Leucaena leucocephala as a trap plant.</title>
        <authorList>
            <person name="Rangel W.M."/>
            <person name="Thijs S."/>
            <person name="Longatti S.M."/>
            <person name="Moreira F.M."/>
            <person name="Weyens N."/>
            <person name="Vangronsveld J."/>
            <person name="Van Hamme J.D."/>
            <person name="Bottos E.M."/>
            <person name="Rineau F."/>
        </authorList>
    </citation>
    <scope>NUCLEOTIDE SEQUENCE [LARGE SCALE GENOMIC DNA]</scope>
    <source>
        <strain evidence="2 3">UFLA 01-765</strain>
    </source>
</reference>
<dbReference type="SMART" id="SM00347">
    <property type="entry name" value="HTH_MARR"/>
    <property type="match status" value="1"/>
</dbReference>
<dbReference type="GO" id="GO:0003700">
    <property type="term" value="F:DNA-binding transcription factor activity"/>
    <property type="evidence" value="ECO:0007669"/>
    <property type="project" value="InterPro"/>
</dbReference>
<name>A0A101KML3_RHILI</name>
<evidence type="ECO:0000313" key="2">
    <source>
        <dbReference type="EMBL" id="KUM23607.1"/>
    </source>
</evidence>
<dbReference type="PANTHER" id="PTHR33164:SF43">
    <property type="entry name" value="HTH-TYPE TRANSCRIPTIONAL REPRESSOR YETL"/>
    <property type="match status" value="1"/>
</dbReference>
<dbReference type="AlphaFoldDB" id="A0A101KML3"/>
<comment type="caution">
    <text evidence="2">The sequence shown here is derived from an EMBL/GenBank/DDBJ whole genome shotgun (WGS) entry which is preliminary data.</text>
</comment>
<organism evidence="2 3">
    <name type="scientific">Rhizobium loti</name>
    <name type="common">Mesorhizobium loti</name>
    <dbReference type="NCBI Taxonomy" id="381"/>
    <lineage>
        <taxon>Bacteria</taxon>
        <taxon>Pseudomonadati</taxon>
        <taxon>Pseudomonadota</taxon>
        <taxon>Alphaproteobacteria</taxon>
        <taxon>Hyphomicrobiales</taxon>
        <taxon>Phyllobacteriaceae</taxon>
        <taxon>Mesorhizobium</taxon>
    </lineage>
</organism>
<dbReference type="PROSITE" id="PS50995">
    <property type="entry name" value="HTH_MARR_2"/>
    <property type="match status" value="1"/>
</dbReference>
<gene>
    <name evidence="2" type="ORF">AU467_33175</name>
</gene>
<dbReference type="Pfam" id="PF12802">
    <property type="entry name" value="MarR_2"/>
    <property type="match status" value="1"/>
</dbReference>
<dbReference type="InterPro" id="IPR000835">
    <property type="entry name" value="HTH_MarR-typ"/>
</dbReference>
<dbReference type="Gene3D" id="1.10.10.10">
    <property type="entry name" value="Winged helix-like DNA-binding domain superfamily/Winged helix DNA-binding domain"/>
    <property type="match status" value="1"/>
</dbReference>
<proteinExistence type="predicted"/>
<dbReference type="Proteomes" id="UP000053176">
    <property type="component" value="Unassembled WGS sequence"/>
</dbReference>
<dbReference type="OrthoDB" id="1431064at2"/>